<keyword evidence="6 11" id="KW-0326">Glycosidase</keyword>
<evidence type="ECO:0000313" key="14">
    <source>
        <dbReference type="Proteomes" id="UP000199088"/>
    </source>
</evidence>
<evidence type="ECO:0000256" key="11">
    <source>
        <dbReference type="RuleBase" id="RU361186"/>
    </source>
</evidence>
<accession>A0A1H0SCX3</accession>
<evidence type="ECO:0000256" key="10">
    <source>
        <dbReference type="PROSITE-ProRule" id="PRU10056"/>
    </source>
</evidence>
<evidence type="ECO:0000256" key="7">
    <source>
        <dbReference type="ARBA" id="ARBA00023326"/>
    </source>
</evidence>
<dbReference type="PANTHER" id="PTHR34876">
    <property type="match status" value="1"/>
</dbReference>
<keyword evidence="14" id="KW-1185">Reference proteome</keyword>
<dbReference type="EC" id="3.2.1.-" evidence="11"/>
<dbReference type="PRINTS" id="PR00733">
    <property type="entry name" value="GLHYDRLASE6"/>
</dbReference>
<keyword evidence="7 11" id="KW-0624">Polysaccharide degradation</keyword>
<feature type="active site" description="Proton donor" evidence="8">
    <location>
        <position position="157"/>
    </location>
</feature>
<dbReference type="PANTHER" id="PTHR34876:SF4">
    <property type="entry name" value="1,4-BETA-D-GLUCAN CELLOBIOHYDROLASE C-RELATED"/>
    <property type="match status" value="1"/>
</dbReference>
<dbReference type="InterPro" id="IPR001524">
    <property type="entry name" value="Glyco_hydro_6_CS"/>
</dbReference>
<feature type="binding site" evidence="9">
    <location>
        <position position="272"/>
    </location>
    <ligand>
        <name>substrate</name>
    </ligand>
</feature>
<keyword evidence="5 11" id="KW-0119">Carbohydrate metabolism</keyword>
<name>A0A1H0SCX3_9ACTN</name>
<feature type="chain" id="PRO_5011330206" description="Glucanase" evidence="11">
    <location>
        <begin position="26"/>
        <end position="331"/>
    </location>
</feature>
<evidence type="ECO:0000256" key="8">
    <source>
        <dbReference type="PIRSR" id="PIRSR001100-1"/>
    </source>
</evidence>
<dbReference type="RefSeq" id="WP_165617665.1">
    <property type="nucleotide sequence ID" value="NZ_FNIR01000013.1"/>
</dbReference>
<sequence length="331" mass="33682">MRRAVLCVVLLVGLAAAGWVGLPTAAQPGTTAPADADDPALTPQRPLFGNPDAQAARWVQQHPDDPRAATLAPLTEQPVARWFTGPVDEVRDDVADVVDAAAAAGATPVLVAYAIPDRDCGQFSAGGAADAATYRAWIDAFARSIGPRKAVVVLEPDALVHTGCLDDAGLRDREELLAGAIATLAALAPQAEVYLDGSAANWSIDPAALVDRLLAVGVEHVRGLALGVSSYTPTATAVEFGRAAAADLAGRTGQQLGLVVDTSRNGVGTTDWCNPADQRLGQAPTTDPGLGPDVDALLWIKPPGESDGDCGTGPGTVAGQFDPGLAAALVG</sequence>
<feature type="binding site" evidence="9">
    <location>
        <position position="305"/>
    </location>
    <ligand>
        <name>substrate</name>
    </ligand>
</feature>
<evidence type="ECO:0000256" key="3">
    <source>
        <dbReference type="ARBA" id="ARBA00023001"/>
    </source>
</evidence>
<dbReference type="InterPro" id="IPR016288">
    <property type="entry name" value="Beta_cellobiohydrolase"/>
</dbReference>
<feature type="binding site" evidence="9">
    <location>
        <position position="82"/>
    </location>
    <ligand>
        <name>substrate</name>
    </ligand>
</feature>
<feature type="active site" description="Proton acceptor" evidence="8">
    <location>
        <position position="307"/>
    </location>
</feature>
<evidence type="ECO:0000256" key="4">
    <source>
        <dbReference type="ARBA" id="ARBA00023157"/>
    </source>
</evidence>
<evidence type="ECO:0000313" key="13">
    <source>
        <dbReference type="EMBL" id="SDP39537.1"/>
    </source>
</evidence>
<keyword evidence="3 11" id="KW-0136">Cellulose degradation</keyword>
<feature type="signal peptide" evidence="11">
    <location>
        <begin position="1"/>
        <end position="25"/>
    </location>
</feature>
<proteinExistence type="inferred from homology"/>
<dbReference type="Gene3D" id="3.20.20.40">
    <property type="entry name" value="1, 4-beta cellobiohydrolase"/>
    <property type="match status" value="1"/>
</dbReference>
<dbReference type="PROSITE" id="PS00655">
    <property type="entry name" value="GLYCOSYL_HYDROL_F6_1"/>
    <property type="match status" value="1"/>
</dbReference>
<keyword evidence="4" id="KW-1015">Disulfide bond</keyword>
<dbReference type="Proteomes" id="UP000199088">
    <property type="component" value="Unassembled WGS sequence"/>
</dbReference>
<evidence type="ECO:0000256" key="12">
    <source>
        <dbReference type="SAM" id="MobiDB-lite"/>
    </source>
</evidence>
<comment type="similarity">
    <text evidence="11">Belongs to the glycosyl hydrolase family 6.</text>
</comment>
<dbReference type="GO" id="GO:0030245">
    <property type="term" value="P:cellulose catabolic process"/>
    <property type="evidence" value="ECO:0007669"/>
    <property type="project" value="UniProtKB-KW"/>
</dbReference>
<feature type="region of interest" description="Disordered" evidence="12">
    <location>
        <begin position="29"/>
        <end position="49"/>
    </location>
</feature>
<dbReference type="AlphaFoldDB" id="A0A1H0SCX3"/>
<gene>
    <name evidence="13" type="ORF">SAMN05660199_03782</name>
</gene>
<feature type="binding site" evidence="9">
    <location>
        <position position="301"/>
    </location>
    <ligand>
        <name>substrate</name>
    </ligand>
</feature>
<dbReference type="Pfam" id="PF01341">
    <property type="entry name" value="Glyco_hydro_6"/>
    <property type="match status" value="1"/>
</dbReference>
<protein>
    <recommendedName>
        <fullName evidence="11">Glucanase</fullName>
        <ecNumber evidence="11">3.2.1.-</ecNumber>
    </recommendedName>
</protein>
<feature type="active site" evidence="10">
    <location>
        <position position="119"/>
    </location>
</feature>
<feature type="binding site" evidence="9">
    <location>
        <position position="202"/>
    </location>
    <ligand>
        <name>substrate</name>
    </ligand>
</feature>
<dbReference type="SUPFAM" id="SSF51989">
    <property type="entry name" value="Glycosyl hydrolases family 6, cellulases"/>
    <property type="match status" value="1"/>
</dbReference>
<keyword evidence="1 11" id="KW-0732">Signal</keyword>
<dbReference type="EMBL" id="FNIR01000013">
    <property type="protein sequence ID" value="SDP39537.1"/>
    <property type="molecule type" value="Genomic_DNA"/>
</dbReference>
<evidence type="ECO:0000256" key="1">
    <source>
        <dbReference type="ARBA" id="ARBA00022729"/>
    </source>
</evidence>
<dbReference type="InterPro" id="IPR036434">
    <property type="entry name" value="Beta_cellobiohydrolase_sf"/>
</dbReference>
<evidence type="ECO:0000256" key="9">
    <source>
        <dbReference type="PIRSR" id="PIRSR001100-2"/>
    </source>
</evidence>
<feature type="compositionally biased region" description="Low complexity" evidence="12">
    <location>
        <begin position="29"/>
        <end position="44"/>
    </location>
</feature>
<keyword evidence="2 11" id="KW-0378">Hydrolase</keyword>
<reference evidence="14" key="1">
    <citation type="submission" date="2016-10" db="EMBL/GenBank/DDBJ databases">
        <authorList>
            <person name="Varghese N."/>
            <person name="Submissions S."/>
        </authorList>
    </citation>
    <scope>NUCLEOTIDE SEQUENCE [LARGE SCALE GENOMIC DNA]</scope>
    <source>
        <strain evidence="14">DSM 45843</strain>
    </source>
</reference>
<evidence type="ECO:0000256" key="6">
    <source>
        <dbReference type="ARBA" id="ARBA00023295"/>
    </source>
</evidence>
<organism evidence="13 14">
    <name type="scientific">Klenkia soli</name>
    <dbReference type="NCBI Taxonomy" id="1052260"/>
    <lineage>
        <taxon>Bacteria</taxon>
        <taxon>Bacillati</taxon>
        <taxon>Actinomycetota</taxon>
        <taxon>Actinomycetes</taxon>
        <taxon>Geodermatophilales</taxon>
        <taxon>Geodermatophilaceae</taxon>
        <taxon>Klenkia</taxon>
    </lineage>
</organism>
<dbReference type="GO" id="GO:0004553">
    <property type="term" value="F:hydrolase activity, hydrolyzing O-glycosyl compounds"/>
    <property type="evidence" value="ECO:0007669"/>
    <property type="project" value="InterPro"/>
</dbReference>
<evidence type="ECO:0000256" key="5">
    <source>
        <dbReference type="ARBA" id="ARBA00023277"/>
    </source>
</evidence>
<dbReference type="PIRSF" id="PIRSF001100">
    <property type="entry name" value="Beta_cellobiohydrolase"/>
    <property type="match status" value="1"/>
</dbReference>
<evidence type="ECO:0000256" key="2">
    <source>
        <dbReference type="ARBA" id="ARBA00022801"/>
    </source>
</evidence>
<dbReference type="STRING" id="1052260.SAMN05660199_03782"/>